<evidence type="ECO:0000313" key="4">
    <source>
        <dbReference type="EMBL" id="RKP29301.1"/>
    </source>
</evidence>
<evidence type="ECO:0000256" key="3">
    <source>
        <dbReference type="ARBA" id="ARBA00023006"/>
    </source>
</evidence>
<sequence length="161" mass="18481">MDKDAFEKSLPAFNSILVKNLNVSITQNFVKNSAMASYIYVKARLPETANSYRNEEGNEQTLEFTVSYDPFYNVPVFHFRVNMLLEHVSAPCAADIHPILQTPYLCVHLCETATTMDEWKPESPLDYMVKWIGMVFSLVLPEVQLRYSHTSPESRVICHKS</sequence>
<gene>
    <name evidence="4" type="ORF">METBISCDRAFT_28339</name>
</gene>
<keyword evidence="3" id="KW-0072">Autophagy</keyword>
<dbReference type="Pfam" id="PF03987">
    <property type="entry name" value="Autophagy_act_C"/>
    <property type="match status" value="1"/>
</dbReference>
<accession>A0A4P9ZB67</accession>
<keyword evidence="5" id="KW-1185">Reference proteome</keyword>
<organism evidence="4 5">
    <name type="scientific">Metschnikowia bicuspidata</name>
    <dbReference type="NCBI Taxonomy" id="27322"/>
    <lineage>
        <taxon>Eukaryota</taxon>
        <taxon>Fungi</taxon>
        <taxon>Dikarya</taxon>
        <taxon>Ascomycota</taxon>
        <taxon>Saccharomycotina</taxon>
        <taxon>Pichiomycetes</taxon>
        <taxon>Metschnikowiaceae</taxon>
        <taxon>Metschnikowia</taxon>
    </lineage>
</organism>
<proteinExistence type="predicted"/>
<keyword evidence="1" id="KW-0833">Ubl conjugation pathway</keyword>
<evidence type="ECO:0000256" key="2">
    <source>
        <dbReference type="ARBA" id="ARBA00022927"/>
    </source>
</evidence>
<dbReference type="OrthoDB" id="5949865at2759"/>
<dbReference type="Gene3D" id="3.30.1460.50">
    <property type="match status" value="1"/>
</dbReference>
<dbReference type="Proteomes" id="UP000268321">
    <property type="component" value="Unassembled WGS sequence"/>
</dbReference>
<dbReference type="EMBL" id="ML004495">
    <property type="protein sequence ID" value="RKP29301.1"/>
    <property type="molecule type" value="Genomic_DNA"/>
</dbReference>
<evidence type="ECO:0000256" key="1">
    <source>
        <dbReference type="ARBA" id="ARBA00022786"/>
    </source>
</evidence>
<reference evidence="5" key="1">
    <citation type="journal article" date="2018" name="Nat. Microbiol.">
        <title>Leveraging single-cell genomics to expand the fungal tree of life.</title>
        <authorList>
            <person name="Ahrendt S.R."/>
            <person name="Quandt C.A."/>
            <person name="Ciobanu D."/>
            <person name="Clum A."/>
            <person name="Salamov A."/>
            <person name="Andreopoulos B."/>
            <person name="Cheng J.F."/>
            <person name="Woyke T."/>
            <person name="Pelin A."/>
            <person name="Henrissat B."/>
            <person name="Reynolds N.K."/>
            <person name="Benny G.L."/>
            <person name="Smith M.E."/>
            <person name="James T.Y."/>
            <person name="Grigoriev I.V."/>
        </authorList>
    </citation>
    <scope>NUCLEOTIDE SEQUENCE [LARGE SCALE GENOMIC DNA]</scope>
    <source>
        <strain evidence="5">Baker2002</strain>
    </source>
</reference>
<evidence type="ECO:0000313" key="5">
    <source>
        <dbReference type="Proteomes" id="UP000268321"/>
    </source>
</evidence>
<dbReference type="AlphaFoldDB" id="A0A4P9ZB67"/>
<dbReference type="GO" id="GO:0006914">
    <property type="term" value="P:autophagy"/>
    <property type="evidence" value="ECO:0007669"/>
    <property type="project" value="UniProtKB-KW"/>
</dbReference>
<dbReference type="GO" id="GO:0019787">
    <property type="term" value="F:ubiquitin-like protein transferase activity"/>
    <property type="evidence" value="ECO:0007669"/>
    <property type="project" value="InterPro"/>
</dbReference>
<protein>
    <submittedName>
        <fullName evidence="4">Uncharacterized protein</fullName>
    </submittedName>
</protein>
<dbReference type="InterPro" id="IPR007135">
    <property type="entry name" value="Atg3/Atg10"/>
</dbReference>
<dbReference type="GO" id="GO:0015031">
    <property type="term" value="P:protein transport"/>
    <property type="evidence" value="ECO:0007669"/>
    <property type="project" value="UniProtKB-KW"/>
</dbReference>
<name>A0A4P9ZB67_9ASCO</name>
<keyword evidence="2" id="KW-0653">Protein transport</keyword>
<keyword evidence="2" id="KW-0813">Transport</keyword>